<evidence type="ECO:0000256" key="9">
    <source>
        <dbReference type="ARBA" id="ARBA00022932"/>
    </source>
</evidence>
<keyword evidence="7" id="KW-0862">Zinc</keyword>
<comment type="caution">
    <text evidence="14">The sequence shown here is derived from an EMBL/GenBank/DDBJ whole genome shotgun (WGS) entry which is preliminary data.</text>
</comment>
<keyword evidence="8 11" id="KW-0067">ATP-binding</keyword>
<accession>A0ABV4NC54</accession>
<evidence type="ECO:0000313" key="14">
    <source>
        <dbReference type="EMBL" id="MFA0568579.1"/>
    </source>
</evidence>
<sequence>MSYLALARKWRPTKFKEVVGQAHVLTALENALSQNRLHHAYLFSGTRGVGKTTIGRLFAKGLNCETGITSTPCGECSTCKEIDEGRFVDLLEIDAASRTKVEDTRELLDNVQYKPARGRFKVYLIDEVHMLSRHSFNALLKTLEEPPEYVKFLLATTDPQKLPVTILSRCLQFHLKPISVDNIHEQLDHILAEESVDSDARALGMIAHAADGSMRDALSLTDQAIALGNGSVTADRVSHMLGTLDTDQAIHLLEAISSKQPQLAMDSIQNLAENGIEWDGLLNQLSTQLHRIAMYQALPSTLDKAQPDAEKLELLSRALSPQDIQLYYQIALKGREDLPLSPTARVGIEMIVLRMMAFRPAEQVSATVISTSPATAVQGLAPAQNVAQPVSQPASMVDPRQPTQAPTVSQPQVQQQAPAPQQPMQQQNPAQYSDSQGYADHSGNQGYSEQDYPHSQYDAPPAYNERSSYGAEQHMSPTTQQIPPQQNQATNQSQPQQASTEPTQQEQPARSSSPVSGLRHQLRSQRRGSATTESKGAAPKKAKAASVKSSVLDRVAQQHGSSDRVSPISQSTVPGKDDTNEPYRWKPSKPVVKEVSKELTPTQIKRALEHIKTPEMVEKLFNESVEQDEWSATIKKLDTAKLVEQLALNSVYEQNGTSVTLTLRANQAHLNTDRAQSELLQALNTALGEECHLSVEIGEKGETPLELRERLYQGKLQHAFSSLENDANVQFIEKRFAAELDRDSVRPI</sequence>
<feature type="region of interest" description="Disordered" evidence="12">
    <location>
        <begin position="387"/>
        <end position="586"/>
    </location>
</feature>
<evidence type="ECO:0000256" key="5">
    <source>
        <dbReference type="ARBA" id="ARBA00022723"/>
    </source>
</evidence>
<dbReference type="SMART" id="SM00382">
    <property type="entry name" value="AAA"/>
    <property type="match status" value="1"/>
</dbReference>
<feature type="compositionally biased region" description="Polar residues" evidence="12">
    <location>
        <begin position="432"/>
        <end position="448"/>
    </location>
</feature>
<evidence type="ECO:0000256" key="6">
    <source>
        <dbReference type="ARBA" id="ARBA00022741"/>
    </source>
</evidence>
<dbReference type="Gene3D" id="3.30.300.150">
    <property type="entry name" value="DNA polymerase III, tau subunit, domain V"/>
    <property type="match status" value="1"/>
</dbReference>
<evidence type="ECO:0000256" key="12">
    <source>
        <dbReference type="SAM" id="MobiDB-lite"/>
    </source>
</evidence>
<dbReference type="Gene3D" id="1.10.8.60">
    <property type="match status" value="1"/>
</dbReference>
<evidence type="ECO:0000256" key="7">
    <source>
        <dbReference type="ARBA" id="ARBA00022833"/>
    </source>
</evidence>
<dbReference type="GO" id="GO:0003887">
    <property type="term" value="F:DNA-directed DNA polymerase activity"/>
    <property type="evidence" value="ECO:0007669"/>
    <property type="project" value="UniProtKB-EC"/>
</dbReference>
<evidence type="ECO:0000256" key="4">
    <source>
        <dbReference type="ARBA" id="ARBA00022705"/>
    </source>
</evidence>
<feature type="compositionally biased region" description="Polar residues" evidence="12">
    <location>
        <begin position="558"/>
        <end position="573"/>
    </location>
</feature>
<reference evidence="14 15" key="1">
    <citation type="journal article" date="2024" name="ISME J.">
        <title>Tailless and filamentous prophages are predominant in marine Vibrio.</title>
        <authorList>
            <person name="Steensen K."/>
            <person name="Seneca J."/>
            <person name="Bartlau N."/>
            <person name="Yu X.A."/>
            <person name="Hussain F.A."/>
            <person name="Polz M.F."/>
        </authorList>
    </citation>
    <scope>NUCLEOTIDE SEQUENCE [LARGE SCALE GENOMIC DNA]</scope>
    <source>
        <strain evidence="14 15">10N.222.51.A1</strain>
    </source>
</reference>
<dbReference type="InterPro" id="IPR008921">
    <property type="entry name" value="DNA_pol3_clamp-load_cplx_C"/>
</dbReference>
<name>A0ABV4NC54_9VIBR</name>
<dbReference type="SUPFAM" id="SSF52540">
    <property type="entry name" value="P-loop containing nucleoside triphosphate hydrolases"/>
    <property type="match status" value="1"/>
</dbReference>
<dbReference type="InterPro" id="IPR027417">
    <property type="entry name" value="P-loop_NTPase"/>
</dbReference>
<protein>
    <recommendedName>
        <fullName evidence="11">DNA polymerase III subunit gamma/tau</fullName>
        <ecNumber evidence="11">2.7.7.7</ecNumber>
    </recommendedName>
</protein>
<dbReference type="Pfam" id="PF12170">
    <property type="entry name" value="DNA_pol3_tau_5"/>
    <property type="match status" value="1"/>
</dbReference>
<proteinExistence type="inferred from homology"/>
<dbReference type="RefSeq" id="WP_372266008.1">
    <property type="nucleotide sequence ID" value="NZ_JBFRUW010000029.1"/>
</dbReference>
<dbReference type="Pfam" id="PF12169">
    <property type="entry name" value="DNA_pol3_gamma3"/>
    <property type="match status" value="1"/>
</dbReference>
<dbReference type="SUPFAM" id="SSF48019">
    <property type="entry name" value="post-AAA+ oligomerization domain-like"/>
    <property type="match status" value="1"/>
</dbReference>
<comment type="similarity">
    <text evidence="1 11">Belongs to the DnaX/STICHEL family.</text>
</comment>
<dbReference type="EMBL" id="JBFRUW010000029">
    <property type="protein sequence ID" value="MFA0568579.1"/>
    <property type="molecule type" value="Genomic_DNA"/>
</dbReference>
<comment type="subunit">
    <text evidence="11">DNA polymerase III contains a core (composed of alpha, epsilon and theta chains) that associates with a tau subunit. This core dimerizes to form the POLIII' complex. PolIII' associates with the gamma complex (composed of gamma, delta, delta', psi and chi chains) and with the beta chain to form the complete DNA polymerase III complex.</text>
</comment>
<evidence type="ECO:0000256" key="3">
    <source>
        <dbReference type="ARBA" id="ARBA00022695"/>
    </source>
</evidence>
<dbReference type="Proteomes" id="UP001570417">
    <property type="component" value="Unassembled WGS sequence"/>
</dbReference>
<dbReference type="InterPro" id="IPR038249">
    <property type="entry name" value="PolIII_tau_V_sf"/>
</dbReference>
<dbReference type="Pfam" id="PF13177">
    <property type="entry name" value="DNA_pol3_delta2"/>
    <property type="match status" value="1"/>
</dbReference>
<feature type="compositionally biased region" description="Basic and acidic residues" evidence="12">
    <location>
        <begin position="575"/>
        <end position="584"/>
    </location>
</feature>
<dbReference type="InterPro" id="IPR050238">
    <property type="entry name" value="DNA_Rep/Repair_Clamp_Loader"/>
</dbReference>
<dbReference type="InterPro" id="IPR045085">
    <property type="entry name" value="HLD_clamp_pol_III_gamma_tau"/>
</dbReference>
<dbReference type="InterPro" id="IPR022754">
    <property type="entry name" value="DNA_pol_III_gamma-3"/>
</dbReference>
<keyword evidence="15" id="KW-1185">Reference proteome</keyword>
<dbReference type="NCBIfam" id="NF004046">
    <property type="entry name" value="PRK05563.1"/>
    <property type="match status" value="1"/>
</dbReference>
<evidence type="ECO:0000256" key="10">
    <source>
        <dbReference type="ARBA" id="ARBA00049244"/>
    </source>
</evidence>
<keyword evidence="9 11" id="KW-0239">DNA-directed DNA polymerase</keyword>
<feature type="compositionally biased region" description="Low complexity" evidence="12">
    <location>
        <begin position="401"/>
        <end position="431"/>
    </location>
</feature>
<evidence type="ECO:0000256" key="1">
    <source>
        <dbReference type="ARBA" id="ARBA00006360"/>
    </source>
</evidence>
<dbReference type="InterPro" id="IPR022001">
    <property type="entry name" value="DNA_pol3_tau_IV"/>
</dbReference>
<keyword evidence="3 11" id="KW-0548">Nucleotidyltransferase</keyword>
<dbReference type="CDD" id="cd18137">
    <property type="entry name" value="HLD_clamp_pol_III_gamma_tau"/>
    <property type="match status" value="1"/>
</dbReference>
<dbReference type="InterPro" id="IPR021029">
    <property type="entry name" value="DNA_pol_III_tau_dom-5"/>
</dbReference>
<dbReference type="Pfam" id="PF12168">
    <property type="entry name" value="DNA_pol3_tau_4"/>
    <property type="match status" value="1"/>
</dbReference>
<organism evidence="14 15">
    <name type="scientific">Vibrio gallaecicus</name>
    <dbReference type="NCBI Taxonomy" id="552386"/>
    <lineage>
        <taxon>Bacteria</taxon>
        <taxon>Pseudomonadati</taxon>
        <taxon>Pseudomonadota</taxon>
        <taxon>Gammaproteobacteria</taxon>
        <taxon>Vibrionales</taxon>
        <taxon>Vibrionaceae</taxon>
        <taxon>Vibrio</taxon>
    </lineage>
</organism>
<dbReference type="NCBIfam" id="TIGR02397">
    <property type="entry name" value="dnaX_nterm"/>
    <property type="match status" value="1"/>
</dbReference>
<feature type="compositionally biased region" description="Low complexity" evidence="12">
    <location>
        <begin position="477"/>
        <end position="500"/>
    </location>
</feature>
<dbReference type="Gene3D" id="1.20.272.10">
    <property type="match status" value="1"/>
</dbReference>
<dbReference type="EC" id="2.7.7.7" evidence="11"/>
<dbReference type="InterPro" id="IPR003593">
    <property type="entry name" value="AAA+_ATPase"/>
</dbReference>
<keyword evidence="5" id="KW-0479">Metal-binding</keyword>
<feature type="compositionally biased region" description="Polar residues" evidence="12">
    <location>
        <begin position="501"/>
        <end position="515"/>
    </location>
</feature>
<evidence type="ECO:0000256" key="11">
    <source>
        <dbReference type="RuleBase" id="RU364063"/>
    </source>
</evidence>
<dbReference type="InterPro" id="IPR012763">
    <property type="entry name" value="DNA_pol_III_sug/sutau_N"/>
</dbReference>
<evidence type="ECO:0000313" key="15">
    <source>
        <dbReference type="Proteomes" id="UP001570417"/>
    </source>
</evidence>
<dbReference type="PANTHER" id="PTHR11669:SF0">
    <property type="entry name" value="PROTEIN STICHEL-LIKE 2"/>
    <property type="match status" value="1"/>
</dbReference>
<gene>
    <name evidence="11 14" type="primary">dnaX</name>
    <name evidence="14" type="ORF">AB4566_09860</name>
</gene>
<dbReference type="Pfam" id="PF22608">
    <property type="entry name" value="DNAX_ATPase_lid"/>
    <property type="match status" value="1"/>
</dbReference>
<evidence type="ECO:0000259" key="13">
    <source>
        <dbReference type="SMART" id="SM00382"/>
    </source>
</evidence>
<evidence type="ECO:0000256" key="8">
    <source>
        <dbReference type="ARBA" id="ARBA00022840"/>
    </source>
</evidence>
<keyword evidence="2 11" id="KW-0808">Transferase</keyword>
<feature type="domain" description="AAA+ ATPase" evidence="13">
    <location>
        <begin position="37"/>
        <end position="179"/>
    </location>
</feature>
<keyword evidence="4 11" id="KW-0235">DNA replication</keyword>
<evidence type="ECO:0000256" key="2">
    <source>
        <dbReference type="ARBA" id="ARBA00022679"/>
    </source>
</evidence>
<dbReference type="NCBIfam" id="NF005942">
    <property type="entry name" value="PRK07994.1"/>
    <property type="match status" value="1"/>
</dbReference>
<keyword evidence="6 11" id="KW-0547">Nucleotide-binding</keyword>
<comment type="catalytic activity">
    <reaction evidence="10 11">
        <text>DNA(n) + a 2'-deoxyribonucleoside 5'-triphosphate = DNA(n+1) + diphosphate</text>
        <dbReference type="Rhea" id="RHEA:22508"/>
        <dbReference type="Rhea" id="RHEA-COMP:17339"/>
        <dbReference type="Rhea" id="RHEA-COMP:17340"/>
        <dbReference type="ChEBI" id="CHEBI:33019"/>
        <dbReference type="ChEBI" id="CHEBI:61560"/>
        <dbReference type="ChEBI" id="CHEBI:173112"/>
        <dbReference type="EC" id="2.7.7.7"/>
    </reaction>
</comment>
<dbReference type="CDD" id="cd00009">
    <property type="entry name" value="AAA"/>
    <property type="match status" value="1"/>
</dbReference>
<dbReference type="PANTHER" id="PTHR11669">
    <property type="entry name" value="REPLICATION FACTOR C / DNA POLYMERASE III GAMMA-TAU SUBUNIT"/>
    <property type="match status" value="1"/>
</dbReference>
<comment type="function">
    <text evidence="11">DNA polymerase III is a complex, multichain enzyme responsible for most of the replicative synthesis in bacteria. This DNA polymerase also exhibits 3' to 5' exonuclease activity.</text>
</comment>
<dbReference type="Gene3D" id="3.40.50.300">
    <property type="entry name" value="P-loop containing nucleotide triphosphate hydrolases"/>
    <property type="match status" value="1"/>
</dbReference>